<comment type="subcellular location">
    <subcellularLocation>
        <location evidence="1">Endoplasmic reticulum membrane</location>
        <topology evidence="1">Single-pass type II membrane protein</topology>
    </subcellularLocation>
</comment>
<keyword evidence="3 7" id="KW-0808">Transferase</keyword>
<dbReference type="PANTHER" id="PTHR48261">
    <property type="entry name" value="ACETYLGLUCOSAMINYLTRANSFERASE"/>
    <property type="match status" value="1"/>
</dbReference>
<dbReference type="SUPFAM" id="SSF53448">
    <property type="entry name" value="Nucleotide-diphospho-sugar transferases"/>
    <property type="match status" value="1"/>
</dbReference>
<evidence type="ECO:0000259" key="6">
    <source>
        <dbReference type="Pfam" id="PF09258"/>
    </source>
</evidence>
<sequence length="198" mass="23337">MGAYSYPTNLIFLIPAGNSLVFRFIKVTTNSLNNRFVPWDRITTEAVLSLDDDIDLKQHEIVFAFRVWRENRHRIVGFPARHHARYDDQMYYNSNHTCQLSIILTGAAFLHKSYLHAYTHQMPEAIRHHVDDVMNCEDIAMNFLVSHITREPPIKTTSKWTLRCPTCTETLSQDESHFHERHECIRLFTRIYGYNPLK</sequence>
<dbReference type="GO" id="GO:1901135">
    <property type="term" value="P:carbohydrate derivative metabolic process"/>
    <property type="evidence" value="ECO:0007669"/>
    <property type="project" value="UniProtKB-ARBA"/>
</dbReference>
<dbReference type="InterPro" id="IPR015338">
    <property type="entry name" value="GT64_dom"/>
</dbReference>
<dbReference type="Gene3D" id="3.90.550.10">
    <property type="entry name" value="Spore Coat Polysaccharide Biosynthesis Protein SpsA, Chain A"/>
    <property type="match status" value="1"/>
</dbReference>
<protein>
    <submittedName>
        <fullName evidence="7">EXTL2, alpha-1,4-N-acetylhexosaminyltransferase</fullName>
    </submittedName>
</protein>
<dbReference type="Pfam" id="PF09258">
    <property type="entry name" value="Glyco_transf_64"/>
    <property type="match status" value="1"/>
</dbReference>
<dbReference type="AlphaFoldDB" id="A0A368FZ27"/>
<evidence type="ECO:0000256" key="1">
    <source>
        <dbReference type="ARBA" id="ARBA00004648"/>
    </source>
</evidence>
<name>A0A368FZ27_ANCCA</name>
<dbReference type="Proteomes" id="UP000252519">
    <property type="component" value="Unassembled WGS sequence"/>
</dbReference>
<comment type="caution">
    <text evidence="7">The sequence shown here is derived from an EMBL/GenBank/DDBJ whole genome shotgun (WGS) entry which is preliminary data.</text>
</comment>
<dbReference type="STRING" id="29170.A0A368FZ27"/>
<evidence type="ECO:0000256" key="3">
    <source>
        <dbReference type="ARBA" id="ARBA00022679"/>
    </source>
</evidence>
<evidence type="ECO:0000256" key="2">
    <source>
        <dbReference type="ARBA" id="ARBA00010271"/>
    </source>
</evidence>
<dbReference type="InterPro" id="IPR029044">
    <property type="entry name" value="Nucleotide-diphossugar_trans"/>
</dbReference>
<reference evidence="7 8" key="1">
    <citation type="submission" date="2014-10" db="EMBL/GenBank/DDBJ databases">
        <title>Draft genome of the hookworm Ancylostoma caninum.</title>
        <authorList>
            <person name="Mitreva M."/>
        </authorList>
    </citation>
    <scope>NUCLEOTIDE SEQUENCE [LARGE SCALE GENOMIC DNA]</scope>
    <source>
        <strain evidence="7 8">Baltimore</strain>
    </source>
</reference>
<evidence type="ECO:0000256" key="5">
    <source>
        <dbReference type="ARBA" id="ARBA00023157"/>
    </source>
</evidence>
<keyword evidence="8" id="KW-1185">Reference proteome</keyword>
<gene>
    <name evidence="7" type="ORF">ANCCAN_17395</name>
</gene>
<accession>A0A368FZ27</accession>
<dbReference type="PANTHER" id="PTHR48261:SF2">
    <property type="entry name" value="ACETYLGLUCOSAMINYLTRANSFERASE"/>
    <property type="match status" value="1"/>
</dbReference>
<feature type="domain" description="Glycosyl transferase 64" evidence="6">
    <location>
        <begin position="23"/>
        <end position="197"/>
    </location>
</feature>
<evidence type="ECO:0000313" key="7">
    <source>
        <dbReference type="EMBL" id="RCN36728.1"/>
    </source>
</evidence>
<dbReference type="GO" id="GO:0016757">
    <property type="term" value="F:glycosyltransferase activity"/>
    <property type="evidence" value="ECO:0007669"/>
    <property type="project" value="InterPro"/>
</dbReference>
<organism evidence="7 8">
    <name type="scientific">Ancylostoma caninum</name>
    <name type="common">Dog hookworm</name>
    <dbReference type="NCBI Taxonomy" id="29170"/>
    <lineage>
        <taxon>Eukaryota</taxon>
        <taxon>Metazoa</taxon>
        <taxon>Ecdysozoa</taxon>
        <taxon>Nematoda</taxon>
        <taxon>Chromadorea</taxon>
        <taxon>Rhabditida</taxon>
        <taxon>Rhabditina</taxon>
        <taxon>Rhabditomorpha</taxon>
        <taxon>Strongyloidea</taxon>
        <taxon>Ancylostomatidae</taxon>
        <taxon>Ancylostomatinae</taxon>
        <taxon>Ancylostoma</taxon>
    </lineage>
</organism>
<evidence type="ECO:0000256" key="4">
    <source>
        <dbReference type="ARBA" id="ARBA00023136"/>
    </source>
</evidence>
<comment type="similarity">
    <text evidence="2">Belongs to the glycosyltransferase 47 family.</text>
</comment>
<evidence type="ECO:0000313" key="8">
    <source>
        <dbReference type="Proteomes" id="UP000252519"/>
    </source>
</evidence>
<dbReference type="GO" id="GO:0005789">
    <property type="term" value="C:endoplasmic reticulum membrane"/>
    <property type="evidence" value="ECO:0007669"/>
    <property type="project" value="UniProtKB-SubCell"/>
</dbReference>
<keyword evidence="4" id="KW-0472">Membrane</keyword>
<dbReference type="EMBL" id="JOJR01000531">
    <property type="protein sequence ID" value="RCN36728.1"/>
    <property type="molecule type" value="Genomic_DNA"/>
</dbReference>
<dbReference type="InterPro" id="IPR004263">
    <property type="entry name" value="Exostosin"/>
</dbReference>
<dbReference type="OrthoDB" id="5954868at2759"/>
<keyword evidence="5" id="KW-1015">Disulfide bond</keyword>
<proteinExistence type="inferred from homology"/>